<dbReference type="OrthoDB" id="10409928at2759"/>
<protein>
    <submittedName>
        <fullName evidence="1">Uncharacterized protein</fullName>
    </submittedName>
</protein>
<comment type="caution">
    <text evidence="1">The sequence shown here is derived from an EMBL/GenBank/DDBJ whole genome shotgun (WGS) entry which is preliminary data.</text>
</comment>
<evidence type="ECO:0000313" key="1">
    <source>
        <dbReference type="EMBL" id="MBA0804877.1"/>
    </source>
</evidence>
<accession>A0A7J9H4Y1</accession>
<reference evidence="1 2" key="1">
    <citation type="journal article" date="2019" name="Genome Biol. Evol.">
        <title>Insights into the evolution of the New World diploid cottons (Gossypium, subgenus Houzingenia) based on genome sequencing.</title>
        <authorList>
            <person name="Grover C.E."/>
            <person name="Arick M.A. 2nd"/>
            <person name="Thrash A."/>
            <person name="Conover J.L."/>
            <person name="Sanders W.S."/>
            <person name="Peterson D.G."/>
            <person name="Frelichowski J.E."/>
            <person name="Scheffler J.A."/>
            <person name="Scheffler B.E."/>
            <person name="Wendel J.F."/>
        </authorList>
    </citation>
    <scope>NUCLEOTIDE SEQUENCE [LARGE SCALE GENOMIC DNA]</scope>
    <source>
        <strain evidence="1">0</strain>
        <tissue evidence="1">Leaf</tissue>
    </source>
</reference>
<feature type="non-terminal residue" evidence="1">
    <location>
        <position position="56"/>
    </location>
</feature>
<sequence>MLLRPDSVTRLLPPLAVIAIPLVKRRLGIPPAFPIFYSILCPHQASIPSILPCFPS</sequence>
<keyword evidence="2" id="KW-1185">Reference proteome</keyword>
<name>A0A7J9H4Y1_9ROSI</name>
<proteinExistence type="predicted"/>
<gene>
    <name evidence="1" type="ORF">Gohar_004436</name>
</gene>
<dbReference type="AlphaFoldDB" id="A0A7J9H4Y1"/>
<evidence type="ECO:0000313" key="2">
    <source>
        <dbReference type="Proteomes" id="UP000593560"/>
    </source>
</evidence>
<organism evidence="1 2">
    <name type="scientific">Gossypium harknessii</name>
    <dbReference type="NCBI Taxonomy" id="34285"/>
    <lineage>
        <taxon>Eukaryota</taxon>
        <taxon>Viridiplantae</taxon>
        <taxon>Streptophyta</taxon>
        <taxon>Embryophyta</taxon>
        <taxon>Tracheophyta</taxon>
        <taxon>Spermatophyta</taxon>
        <taxon>Magnoliopsida</taxon>
        <taxon>eudicotyledons</taxon>
        <taxon>Gunneridae</taxon>
        <taxon>Pentapetalae</taxon>
        <taxon>rosids</taxon>
        <taxon>malvids</taxon>
        <taxon>Malvales</taxon>
        <taxon>Malvaceae</taxon>
        <taxon>Malvoideae</taxon>
        <taxon>Gossypium</taxon>
    </lineage>
</organism>
<dbReference type="EMBL" id="JABFAD010000008">
    <property type="protein sequence ID" value="MBA0804877.1"/>
    <property type="molecule type" value="Genomic_DNA"/>
</dbReference>
<dbReference type="Proteomes" id="UP000593560">
    <property type="component" value="Unassembled WGS sequence"/>
</dbReference>